<dbReference type="Gene3D" id="2.40.280.10">
    <property type="match status" value="1"/>
</dbReference>
<comment type="similarity">
    <text evidence="3">Belongs to the SmpB family.</text>
</comment>
<dbReference type="OrthoDB" id="9805462at2"/>
<dbReference type="InterPro" id="IPR023620">
    <property type="entry name" value="SmpB"/>
</dbReference>
<evidence type="ECO:0000313" key="5">
    <source>
        <dbReference type="Proteomes" id="UP000298677"/>
    </source>
</evidence>
<evidence type="ECO:0000256" key="1">
    <source>
        <dbReference type="ARBA" id="ARBA00022490"/>
    </source>
</evidence>
<dbReference type="HAMAP" id="MF_00023">
    <property type="entry name" value="SmpB"/>
    <property type="match status" value="1"/>
</dbReference>
<name>A0A4D6XY05_9GAMM</name>
<dbReference type="NCBIfam" id="TIGR00086">
    <property type="entry name" value="smpB"/>
    <property type="match status" value="1"/>
</dbReference>
<proteinExistence type="inferred from homology"/>
<dbReference type="SUPFAM" id="SSF74982">
    <property type="entry name" value="Small protein B (SmpB)"/>
    <property type="match status" value="1"/>
</dbReference>
<evidence type="ECO:0000313" key="4">
    <source>
        <dbReference type="EMBL" id="QCI19328.1"/>
    </source>
</evidence>
<dbReference type="CDD" id="cd09294">
    <property type="entry name" value="SmpB"/>
    <property type="match status" value="1"/>
</dbReference>
<dbReference type="GO" id="GO:0005829">
    <property type="term" value="C:cytosol"/>
    <property type="evidence" value="ECO:0007669"/>
    <property type="project" value="TreeGrafter"/>
</dbReference>
<evidence type="ECO:0000256" key="2">
    <source>
        <dbReference type="ARBA" id="ARBA00022884"/>
    </source>
</evidence>
<dbReference type="GO" id="GO:0070930">
    <property type="term" value="P:trans-translation-dependent protein tagging"/>
    <property type="evidence" value="ECO:0007669"/>
    <property type="project" value="TreeGrafter"/>
</dbReference>
<accession>A0A4D6XY05</accession>
<dbReference type="InterPro" id="IPR000037">
    <property type="entry name" value="SsrA-bd_prot"/>
</dbReference>
<dbReference type="PANTHER" id="PTHR30308">
    <property type="entry name" value="TMRNA-BINDING COMPONENT OF TRANS-TRANSLATION TAGGING COMPLEX"/>
    <property type="match status" value="1"/>
</dbReference>
<dbReference type="PANTHER" id="PTHR30308:SF2">
    <property type="entry name" value="SSRA-BINDING PROTEIN"/>
    <property type="match status" value="1"/>
</dbReference>
<dbReference type="Proteomes" id="UP000298677">
    <property type="component" value="Chromosome"/>
</dbReference>
<dbReference type="GO" id="GO:0070929">
    <property type="term" value="P:trans-translation"/>
    <property type="evidence" value="ECO:0007669"/>
    <property type="project" value="UniProtKB-UniRule"/>
</dbReference>
<dbReference type="GO" id="GO:0003723">
    <property type="term" value="F:RNA binding"/>
    <property type="evidence" value="ECO:0007669"/>
    <property type="project" value="UniProtKB-UniRule"/>
</dbReference>
<reference evidence="4 5" key="1">
    <citation type="submission" date="2018-10" db="EMBL/GenBank/DDBJ databases">
        <title>Comparative functional genomics of the obligate endosymbiont Buchnera aphidicola.</title>
        <authorList>
            <person name="Chong R.A."/>
        </authorList>
    </citation>
    <scope>NUCLEOTIDE SEQUENCE [LARGE SCALE GENOMIC DNA]</scope>
    <source>
        <strain evidence="4 5">Aoe</strain>
    </source>
</reference>
<keyword evidence="5" id="KW-1185">Reference proteome</keyword>
<dbReference type="RefSeq" id="WP_158341732.1">
    <property type="nucleotide sequence ID" value="NZ_CP033012.1"/>
</dbReference>
<dbReference type="AlphaFoldDB" id="A0A4D6XY05"/>
<keyword evidence="2 3" id="KW-0694">RNA-binding</keyword>
<organism evidence="4 5">
    <name type="scientific">Buchnera aphidicola</name>
    <name type="common">Anoecia oenotherae</name>
    <dbReference type="NCBI Taxonomy" id="1241833"/>
    <lineage>
        <taxon>Bacteria</taxon>
        <taxon>Pseudomonadati</taxon>
        <taxon>Pseudomonadota</taxon>
        <taxon>Gammaproteobacteria</taxon>
        <taxon>Enterobacterales</taxon>
        <taxon>Erwiniaceae</taxon>
        <taxon>Buchnera</taxon>
    </lineage>
</organism>
<dbReference type="NCBIfam" id="NF003843">
    <property type="entry name" value="PRK05422.1"/>
    <property type="match status" value="1"/>
</dbReference>
<dbReference type="Pfam" id="PF01668">
    <property type="entry name" value="SmpB"/>
    <property type="match status" value="1"/>
</dbReference>
<dbReference type="InterPro" id="IPR020081">
    <property type="entry name" value="SsrA-bd_prot_CS"/>
</dbReference>
<protein>
    <recommendedName>
        <fullName evidence="3">SsrA-binding protein</fullName>
    </recommendedName>
    <alternativeName>
        <fullName evidence="3">Small protein B</fullName>
    </alternativeName>
</protein>
<sequence>MKKKIKDSFISLNKKAKHLYLIEKKIEAGLCLQGWEVKSLRKKQINIENSYVVFRNEEMFLFGSRFNPVITLESHIQYDLMRDRKLLLHKKEISFLYGKMSREKAVIIALSLFWKRAWCKVLLGLAKGKSKYDKRKCTKEREWNRQKERLLKNNNKF</sequence>
<dbReference type="EMBL" id="CP033012">
    <property type="protein sequence ID" value="QCI19328.1"/>
    <property type="molecule type" value="Genomic_DNA"/>
</dbReference>
<comment type="function">
    <text evidence="3">Required for rescue of stalled ribosomes mediated by trans-translation. Binds to transfer-messenger RNA (tmRNA), required for stable association of tmRNA with ribosomes. tmRNA and SmpB together mimic tRNA shape, replacing the anticodon stem-loop with SmpB. tmRNA is encoded by the ssrA gene; the 2 termini fold to resemble tRNA(Ala) and it encodes a 'tag peptide', a short internal open reading frame. During trans-translation Ala-aminoacylated tmRNA acts like a tRNA, entering the A-site of stalled ribosomes, displacing the stalled mRNA. The ribosome then switches to translate the ORF on the tmRNA; the nascent peptide is terminated with the 'tag peptide' encoded by the tmRNA and targeted for degradation. The ribosome is freed to recommence translation, which seems to be the essential function of trans-translation.</text>
</comment>
<comment type="subcellular location">
    <subcellularLocation>
        <location evidence="3">Cytoplasm</location>
    </subcellularLocation>
    <text evidence="3">The tmRNA-SmpB complex associates with stalled 70S ribosomes.</text>
</comment>
<evidence type="ECO:0000256" key="3">
    <source>
        <dbReference type="HAMAP-Rule" id="MF_00023"/>
    </source>
</evidence>
<dbReference type="PROSITE" id="PS01317">
    <property type="entry name" value="SSRP"/>
    <property type="match status" value="1"/>
</dbReference>
<keyword evidence="1 3" id="KW-0963">Cytoplasm</keyword>
<gene>
    <name evidence="3 4" type="primary">smpB</name>
    <name evidence="4" type="ORF">D9V65_01030</name>
</gene>